<evidence type="ECO:0000313" key="3">
    <source>
        <dbReference type="EMBL" id="ACZ28723.1"/>
    </source>
</evidence>
<keyword evidence="2" id="KW-1035">Host cytoplasm</keyword>
<sequence>MSISIPASEYQSSKTYSQLLMTFRDMVSEEQYKVIKERMVENNKHYYALDKFSQGVYDIKDMQILVADLSWLCAFDKSSDQRTRETLIMISKCVLDIMLSLKPKVSQTKCFVCDKKSTYETDNLSIARLDDVSNRFSGGSVHYMVKLKDHDKVGLMSYIHELKKIGGYRGWYRDGGKLRHEYIVYTDAKPIMREKFAPVCK</sequence>
<dbReference type="Pfam" id="PF05310">
    <property type="entry name" value="Tenui_NS3"/>
    <property type="match status" value="1"/>
</dbReference>
<evidence type="ECO:0000256" key="1">
    <source>
        <dbReference type="ARBA" id="ARBA00004192"/>
    </source>
</evidence>
<proteinExistence type="predicted"/>
<evidence type="ECO:0000256" key="2">
    <source>
        <dbReference type="ARBA" id="ARBA00023200"/>
    </source>
</evidence>
<protein>
    <submittedName>
        <fullName evidence="3">N2 protein</fullName>
    </submittedName>
</protein>
<name>D1ML44_9VIRU</name>
<feature type="non-terminal residue" evidence="3">
    <location>
        <position position="201"/>
    </location>
</feature>
<reference evidence="3" key="1">
    <citation type="submission" date="2009-11" db="EMBL/GenBank/DDBJ databases">
        <authorList>
            <person name="Do V.N."/>
            <person name="Ha T.T."/>
            <person name="Ha C.V."/>
            <person name="Nguyen D.T."/>
            <person name="Dinh T.V."/>
            <person name="Vu P.L."/>
        </authorList>
    </citation>
    <scope>NUCLEOTIDE SEQUENCE</scope>
    <source>
        <strain evidence="3">22-1</strain>
    </source>
</reference>
<dbReference type="EMBL" id="GU187892">
    <property type="protein sequence ID" value="ACZ28723.1"/>
    <property type="molecule type" value="Genomic_RNA"/>
</dbReference>
<accession>D1ML44</accession>
<dbReference type="InterPro" id="IPR007974">
    <property type="entry name" value="Tenui_movmnt_prot"/>
</dbReference>
<dbReference type="GO" id="GO:0030430">
    <property type="term" value="C:host cell cytoplasm"/>
    <property type="evidence" value="ECO:0007669"/>
    <property type="project" value="UniProtKB-SubCell"/>
</dbReference>
<comment type="subcellular location">
    <subcellularLocation>
        <location evidence="1">Host cytoplasm</location>
    </subcellularLocation>
</comment>
<organism evidence="3">
    <name type="scientific">Tenuivirus oryzabrevis</name>
    <dbReference type="NCBI Taxonomy" id="3052762"/>
    <lineage>
        <taxon>Viruses</taxon>
        <taxon>Riboviria</taxon>
        <taxon>Orthornavirae</taxon>
        <taxon>Negarnaviricota</taxon>
        <taxon>Polyploviricotina</taxon>
        <taxon>Bunyaviricetes</taxon>
        <taxon>Hareavirales</taxon>
        <taxon>Phenuiviridae</taxon>
        <taxon>Tenuivirus</taxon>
    </lineage>
</organism>